<comment type="caution">
    <text evidence="5">The sequence shown here is derived from an EMBL/GenBank/DDBJ whole genome shotgun (WGS) entry which is preliminary data.</text>
</comment>
<dbReference type="InterPro" id="IPR002818">
    <property type="entry name" value="DJ-1/PfpI"/>
</dbReference>
<dbReference type="SUPFAM" id="SSF52317">
    <property type="entry name" value="Class I glutamine amidotransferase-like"/>
    <property type="match status" value="1"/>
</dbReference>
<keyword evidence="1" id="KW-0346">Stress response</keyword>
<feature type="domain" description="DJ-1/PfpI" evidence="4">
    <location>
        <begin position="25"/>
        <end position="222"/>
    </location>
</feature>
<dbReference type="CDD" id="cd03141">
    <property type="entry name" value="GATase1_Hsp31_like"/>
    <property type="match status" value="1"/>
</dbReference>
<keyword evidence="6" id="KW-1185">Reference proteome</keyword>
<reference evidence="5" key="2">
    <citation type="submission" date="2020-09" db="EMBL/GenBank/DDBJ databases">
        <authorList>
            <person name="Sun Q."/>
            <person name="Kim S."/>
        </authorList>
    </citation>
    <scope>NUCLEOTIDE SEQUENCE</scope>
    <source>
        <strain evidence="5">KCTC 23732</strain>
    </source>
</reference>
<dbReference type="Pfam" id="PF01965">
    <property type="entry name" value="DJ-1_PfpI"/>
    <property type="match status" value="1"/>
</dbReference>
<dbReference type="InterPro" id="IPR029062">
    <property type="entry name" value="Class_I_gatase-like"/>
</dbReference>
<reference evidence="5" key="1">
    <citation type="journal article" date="2014" name="Int. J. Syst. Evol. Microbiol.">
        <title>Complete genome sequence of Corynebacterium casei LMG S-19264T (=DSM 44701T), isolated from a smear-ripened cheese.</title>
        <authorList>
            <consortium name="US DOE Joint Genome Institute (JGI-PGF)"/>
            <person name="Walter F."/>
            <person name="Albersmeier A."/>
            <person name="Kalinowski J."/>
            <person name="Ruckert C."/>
        </authorList>
    </citation>
    <scope>NUCLEOTIDE SEQUENCE</scope>
    <source>
        <strain evidence="5">KCTC 23732</strain>
    </source>
</reference>
<name>A0A918MXP6_9BURK</name>
<dbReference type="GO" id="GO:0019243">
    <property type="term" value="P:methylglyoxal catabolic process to D-lactate via S-lactoyl-glutathione"/>
    <property type="evidence" value="ECO:0007669"/>
    <property type="project" value="TreeGrafter"/>
</dbReference>
<dbReference type="PANTHER" id="PTHR48094">
    <property type="entry name" value="PROTEIN/NUCLEIC ACID DEGLYCASE DJ-1-RELATED"/>
    <property type="match status" value="1"/>
</dbReference>
<evidence type="ECO:0000256" key="3">
    <source>
        <dbReference type="ARBA" id="ARBA00038493"/>
    </source>
</evidence>
<dbReference type="GO" id="GO:0019172">
    <property type="term" value="F:glyoxalase III activity"/>
    <property type="evidence" value="ECO:0007669"/>
    <property type="project" value="TreeGrafter"/>
</dbReference>
<evidence type="ECO:0000256" key="2">
    <source>
        <dbReference type="ARBA" id="ARBA00023239"/>
    </source>
</evidence>
<dbReference type="RefSeq" id="WP_189384209.1">
    <property type="nucleotide sequence ID" value="NZ_BAABFY010000056.1"/>
</dbReference>
<accession>A0A918MXP6</accession>
<proteinExistence type="inferred from homology"/>
<dbReference type="InterPro" id="IPR050325">
    <property type="entry name" value="Prot/Nucl_acid_deglycase"/>
</dbReference>
<gene>
    <name evidence="5" type="ORF">GCM10011450_08410</name>
</gene>
<evidence type="ECO:0000259" key="4">
    <source>
        <dbReference type="Pfam" id="PF01965"/>
    </source>
</evidence>
<evidence type="ECO:0000313" key="6">
    <source>
        <dbReference type="Proteomes" id="UP000608345"/>
    </source>
</evidence>
<sequence>MSVLIVLTSNDKMGDSGKATGVWLEEFLAPYYIFTDRGIPVELATPKGGAVPVDPASVAALEESALYKRYKNDTKLQQLMQNTVVLKKTFATGHDAIFYPGGHGPLWDLRYDEHSKKLIQDFWNNDKIVAAVCHAGCVLLDVINQDGTALVKDKKLTGFSNEEEIAVACEGIVPYLLETELINKGAQFSKAGNWEAHVVIDGRLITGQNPASSEKVALALVKMLKR</sequence>
<dbReference type="EMBL" id="BMYS01000004">
    <property type="protein sequence ID" value="GGW80967.1"/>
    <property type="molecule type" value="Genomic_DNA"/>
</dbReference>
<dbReference type="Gene3D" id="3.40.50.880">
    <property type="match status" value="1"/>
</dbReference>
<dbReference type="AlphaFoldDB" id="A0A918MXP6"/>
<dbReference type="PANTHER" id="PTHR48094:SF11">
    <property type="entry name" value="GLUTATHIONE-INDEPENDENT GLYOXALASE HSP31-RELATED"/>
    <property type="match status" value="1"/>
</dbReference>
<dbReference type="Proteomes" id="UP000608345">
    <property type="component" value="Unassembled WGS sequence"/>
</dbReference>
<keyword evidence="2" id="KW-0456">Lyase</keyword>
<protein>
    <submittedName>
        <fullName evidence="5">Dimethylallyltransferase</fullName>
    </submittedName>
</protein>
<comment type="similarity">
    <text evidence="3">Belongs to the peptidase C56 family. HSP31-like subfamily.</text>
</comment>
<dbReference type="GO" id="GO:0005737">
    <property type="term" value="C:cytoplasm"/>
    <property type="evidence" value="ECO:0007669"/>
    <property type="project" value="TreeGrafter"/>
</dbReference>
<evidence type="ECO:0000313" key="5">
    <source>
        <dbReference type="EMBL" id="GGW80967.1"/>
    </source>
</evidence>
<evidence type="ECO:0000256" key="1">
    <source>
        <dbReference type="ARBA" id="ARBA00023016"/>
    </source>
</evidence>
<organism evidence="5 6">
    <name type="scientific">Advenella faeciporci</name>
    <dbReference type="NCBI Taxonomy" id="797535"/>
    <lineage>
        <taxon>Bacteria</taxon>
        <taxon>Pseudomonadati</taxon>
        <taxon>Pseudomonadota</taxon>
        <taxon>Betaproteobacteria</taxon>
        <taxon>Burkholderiales</taxon>
        <taxon>Alcaligenaceae</taxon>
    </lineage>
</organism>